<dbReference type="InterPro" id="IPR033370">
    <property type="entry name" value="COG1"/>
</dbReference>
<evidence type="ECO:0000313" key="9">
    <source>
        <dbReference type="EMBL" id="CCA16291.1"/>
    </source>
</evidence>
<keyword evidence="4" id="KW-0813">Transport</keyword>
<dbReference type="HOGENOM" id="CLU_004818_0_0_1"/>
<keyword evidence="5" id="KW-0653">Protein transport</keyword>
<dbReference type="PANTHER" id="PTHR31658">
    <property type="entry name" value="CONSERVED OLIGOMERIC GOLGI COMPLEX SUBUNIT 1"/>
    <property type="match status" value="1"/>
</dbReference>
<evidence type="ECO:0000256" key="4">
    <source>
        <dbReference type="ARBA" id="ARBA00022448"/>
    </source>
</evidence>
<accession>F0W3K3</accession>
<evidence type="ECO:0000256" key="7">
    <source>
        <dbReference type="ARBA" id="ARBA00023136"/>
    </source>
</evidence>
<organism evidence="8">
    <name type="scientific">Albugo laibachii Nc14</name>
    <dbReference type="NCBI Taxonomy" id="890382"/>
    <lineage>
        <taxon>Eukaryota</taxon>
        <taxon>Sar</taxon>
        <taxon>Stramenopiles</taxon>
        <taxon>Oomycota</taxon>
        <taxon>Peronosporomycetes</taxon>
        <taxon>Albuginales</taxon>
        <taxon>Albuginaceae</taxon>
        <taxon>Albugo</taxon>
    </lineage>
</organism>
<evidence type="ECO:0000256" key="1">
    <source>
        <dbReference type="ARBA" id="ARBA00004395"/>
    </source>
</evidence>
<dbReference type="EMBL" id="FR824065">
    <property type="protein sequence ID" value="CCA16291.1"/>
    <property type="molecule type" value="Genomic_DNA"/>
</dbReference>
<sequence>MHAIIGVRYQDLIESADKIIQMHSTSIRLAESLHQLPSEWNSMEAALLKILFSPDDLEGCDEDLQQRHGTGDEEAVIFFFTQAPETMWQLLDTADTFQATKVFFKAERLFHSEEIQTQLTRFTFLERKWSCIALFRERIVSYAHQFLKCKGRDSIFYGNQLASIVLLDPKINMKDLIVLFLETHHLDSPIRVNEALRFLLQATTYVQEIWFDNSAFSQVFKNRPELEQELLALKASKELQQHLTAWVDSASVKIRSMALHSIGKCSSLDAMVEFVNDALVLLRRYWTKQNDLSLSWAAETNTGLNFTSPEVFFKSLFDELLASQVQAIVRESFMNTNKLMTTTAHSLQSNSTGNPSAEIALEFTTLLKDTHDKLLVFSPLDYTQLLKEEVCLALLQLTIHMENTISNHHDPNPFFFLQLGHNCYYLSNGLLHHGFIFEECDSGEDRNKAAGSDQSADKYRVVFDSYARDETLRKDDILQALEDLHMNSEDCCHLLDTIGHDGGIGWDSFYLLVTTQSGLPSSIKSAASILQRIGRRYCERWAMAFIKTHISGLDDRLENESYDLTNEEWIETHDGWIEHTIHTEMDSGSDQECSPEEKQLNDVRTDAFDEKVWLSWTETPHVSSFLFECCSALDQAHQIVNSGRPSTDPIDEMTEMIHAIFAEQVTIAIVQVYEAAISKLEEARKQASSLNFGESCVLQLLFDMYFIRASLGYSDFTRFEWGDDVRDDNGTSELLQLRRIVARMHTFVDPVDWELLGPQLIENVVCRYRTSRMLLYSLSNGNDISEIEGKPVISDTQDLRPVVRIAEPVSRFSLLPRQYSSKAVLDTPQRKQIETIKREEKDASSSPVASTLTSILNKSQMAQIFYR</sequence>
<dbReference type="GO" id="GO:0006891">
    <property type="term" value="P:intra-Golgi vesicle-mediated transport"/>
    <property type="evidence" value="ECO:0007669"/>
    <property type="project" value="InterPro"/>
</dbReference>
<keyword evidence="7" id="KW-0472">Membrane</keyword>
<reference evidence="8" key="2">
    <citation type="submission" date="2011-02" db="EMBL/GenBank/DDBJ databases">
        <authorList>
            <person name="MacLean D."/>
        </authorList>
    </citation>
    <scope>NUCLEOTIDE SEQUENCE</scope>
</reference>
<evidence type="ECO:0000256" key="3">
    <source>
        <dbReference type="ARBA" id="ARBA00020978"/>
    </source>
</evidence>
<keyword evidence="6" id="KW-0333">Golgi apparatus</keyword>
<evidence type="ECO:0000256" key="2">
    <source>
        <dbReference type="ARBA" id="ARBA00006653"/>
    </source>
</evidence>
<evidence type="ECO:0000256" key="5">
    <source>
        <dbReference type="ARBA" id="ARBA00022927"/>
    </source>
</evidence>
<dbReference type="EMBL" id="FR824058">
    <property type="protein sequence ID" value="CCA15646.1"/>
    <property type="molecule type" value="Genomic_DNA"/>
</dbReference>
<dbReference type="GO" id="GO:0000139">
    <property type="term" value="C:Golgi membrane"/>
    <property type="evidence" value="ECO:0007669"/>
    <property type="project" value="UniProtKB-SubCell"/>
</dbReference>
<dbReference type="GO" id="GO:0015031">
    <property type="term" value="P:protein transport"/>
    <property type="evidence" value="ECO:0007669"/>
    <property type="project" value="UniProtKB-KW"/>
</dbReference>
<dbReference type="GO" id="GO:0017119">
    <property type="term" value="C:Golgi transport complex"/>
    <property type="evidence" value="ECO:0007669"/>
    <property type="project" value="InterPro"/>
</dbReference>
<comment type="similarity">
    <text evidence="2">Belongs to the COG1 family.</text>
</comment>
<evidence type="ECO:0000313" key="8">
    <source>
        <dbReference type="EMBL" id="CCA15646.1"/>
    </source>
</evidence>
<dbReference type="PANTHER" id="PTHR31658:SF0">
    <property type="entry name" value="CONSERVED OLIGOMERIC GOLGI COMPLEX SUBUNIT 1"/>
    <property type="match status" value="1"/>
</dbReference>
<protein>
    <recommendedName>
        <fullName evidence="3">Conserved oligomeric Golgi complex subunit 1</fullName>
    </recommendedName>
</protein>
<comment type="subcellular location">
    <subcellularLocation>
        <location evidence="1">Golgi apparatus membrane</location>
        <topology evidence="1">Peripheral membrane protein</topology>
    </subcellularLocation>
</comment>
<gene>
    <name evidence="8" type="primary">AlNc14C13G1565</name>
    <name evidence="9" type="synonym">AlNc14C20G2066</name>
    <name evidence="8" type="ORF">ALNC14_017890</name>
    <name evidence="9" type="ORF">ALNC14_024340</name>
</gene>
<name>F0W3K3_9STRA</name>
<evidence type="ECO:0000256" key="6">
    <source>
        <dbReference type="ARBA" id="ARBA00023034"/>
    </source>
</evidence>
<proteinExistence type="inferred from homology"/>
<reference evidence="8" key="1">
    <citation type="journal article" date="2011" name="PLoS Biol.">
        <title>Gene gain and loss during evolution of obligate parasitism in the white rust pathogen of Arabidopsis thaliana.</title>
        <authorList>
            <person name="Kemen E."/>
            <person name="Gardiner A."/>
            <person name="Schultz-Larsen T."/>
            <person name="Kemen A.C."/>
            <person name="Balmuth A.L."/>
            <person name="Robert-Seilaniantz A."/>
            <person name="Bailey K."/>
            <person name="Holub E."/>
            <person name="Studholme D.J."/>
            <person name="Maclean D."/>
            <person name="Jones J.D."/>
        </authorList>
    </citation>
    <scope>NUCLEOTIDE SEQUENCE</scope>
</reference>
<dbReference type="AlphaFoldDB" id="F0W3K3"/>